<dbReference type="GO" id="GO:0016810">
    <property type="term" value="F:hydrolase activity, acting on carbon-nitrogen (but not peptide) bonds"/>
    <property type="evidence" value="ECO:0007669"/>
    <property type="project" value="InterPro"/>
</dbReference>
<name>A0A940SIW7_9BACI</name>
<keyword evidence="1" id="KW-0472">Membrane</keyword>
<dbReference type="EMBL" id="JAGIYQ010000001">
    <property type="protein sequence ID" value="MBP0723603.1"/>
    <property type="molecule type" value="Genomic_DNA"/>
</dbReference>
<dbReference type="Pfam" id="PF01522">
    <property type="entry name" value="Polysacc_deac_1"/>
    <property type="match status" value="1"/>
</dbReference>
<comment type="caution">
    <text evidence="3">The sequence shown here is derived from an EMBL/GenBank/DDBJ whole genome shotgun (WGS) entry which is preliminary data.</text>
</comment>
<dbReference type="Proteomes" id="UP000682134">
    <property type="component" value="Unassembled WGS sequence"/>
</dbReference>
<proteinExistence type="predicted"/>
<keyword evidence="1" id="KW-0812">Transmembrane</keyword>
<dbReference type="InterPro" id="IPR011330">
    <property type="entry name" value="Glyco_hydro/deAcase_b/a-brl"/>
</dbReference>
<sequence>MTGYHGKVIELVAIEKCNEKSYLHIKFFFEQQAELFWEIDSDTAEKLKTITEFDENHKYRLSLHTKFDAVNKQYTSFITRTYLDKSDRIYFDCSLHYKNNLESIKNTQSLNDLNRLKFISIDPLAMDDEKIKQKNRQNNLVVSKKYNLPLKLIMVAMIGVIFFILFGYSKNLNVKHKTIKKTITLNSEVETTKVNLENKKNIVTPITNLANDYSTQSSLPEIELNNLITFNIPKGYVSLTFDDGPSKYTVEIVDILKKYKVGGTFFFIGYNVKKHPNFVQYVHSNNYSIGSHSMNHVKMSNLSYAKQENEITQSSKAIEDITHEKVVLFRPPYEALNEQTKEIIYNYHDKMILWNRDPKDWKIRDPDKIYNYIRKTEASGSIILLHETQAVVDTLPKIIEHLQEQNLKIISLK</sequence>
<dbReference type="RefSeq" id="WP_209401126.1">
    <property type="nucleotide sequence ID" value="NZ_JAGIYQ010000001.1"/>
</dbReference>
<reference evidence="3" key="1">
    <citation type="submission" date="2021-04" db="EMBL/GenBank/DDBJ databases">
        <title>Genome seq and assembly of Bacillus sp.</title>
        <authorList>
            <person name="Chhetri G."/>
        </authorList>
    </citation>
    <scope>NUCLEOTIDE SEQUENCE</scope>
    <source>
        <strain evidence="3">RG28</strain>
    </source>
</reference>
<evidence type="ECO:0000259" key="2">
    <source>
        <dbReference type="PROSITE" id="PS51677"/>
    </source>
</evidence>
<keyword evidence="4" id="KW-1185">Reference proteome</keyword>
<dbReference type="SUPFAM" id="SSF88713">
    <property type="entry name" value="Glycoside hydrolase/deacetylase"/>
    <property type="match status" value="1"/>
</dbReference>
<protein>
    <submittedName>
        <fullName evidence="3">Polysaccharide deacetylase family protein</fullName>
    </submittedName>
</protein>
<organism evidence="3 4">
    <name type="scientific">Gottfriedia endophytica</name>
    <dbReference type="NCBI Taxonomy" id="2820819"/>
    <lineage>
        <taxon>Bacteria</taxon>
        <taxon>Bacillati</taxon>
        <taxon>Bacillota</taxon>
        <taxon>Bacilli</taxon>
        <taxon>Bacillales</taxon>
        <taxon>Bacillaceae</taxon>
        <taxon>Gottfriedia</taxon>
    </lineage>
</organism>
<dbReference type="InterPro" id="IPR002509">
    <property type="entry name" value="NODB_dom"/>
</dbReference>
<evidence type="ECO:0000313" key="3">
    <source>
        <dbReference type="EMBL" id="MBP0723603.1"/>
    </source>
</evidence>
<dbReference type="InterPro" id="IPR050248">
    <property type="entry name" value="Polysacc_deacetylase_ArnD"/>
</dbReference>
<dbReference type="AlphaFoldDB" id="A0A940SIW7"/>
<feature type="domain" description="NodB homology" evidence="2">
    <location>
        <begin position="235"/>
        <end position="410"/>
    </location>
</feature>
<dbReference type="PANTHER" id="PTHR10587:SF125">
    <property type="entry name" value="POLYSACCHARIDE DEACETYLASE YHEN-RELATED"/>
    <property type="match status" value="1"/>
</dbReference>
<accession>A0A940SIW7</accession>
<dbReference type="PROSITE" id="PS51677">
    <property type="entry name" value="NODB"/>
    <property type="match status" value="1"/>
</dbReference>
<dbReference type="CDD" id="cd10917">
    <property type="entry name" value="CE4_NodB_like_6s_7s"/>
    <property type="match status" value="1"/>
</dbReference>
<gene>
    <name evidence="3" type="ORF">J5Y03_00205</name>
</gene>
<evidence type="ECO:0000256" key="1">
    <source>
        <dbReference type="SAM" id="Phobius"/>
    </source>
</evidence>
<feature type="transmembrane region" description="Helical" evidence="1">
    <location>
        <begin position="148"/>
        <end position="168"/>
    </location>
</feature>
<dbReference type="Gene3D" id="3.20.20.370">
    <property type="entry name" value="Glycoside hydrolase/deacetylase"/>
    <property type="match status" value="1"/>
</dbReference>
<keyword evidence="1" id="KW-1133">Transmembrane helix</keyword>
<evidence type="ECO:0000313" key="4">
    <source>
        <dbReference type="Proteomes" id="UP000682134"/>
    </source>
</evidence>
<dbReference type="PANTHER" id="PTHR10587">
    <property type="entry name" value="GLYCOSYL TRANSFERASE-RELATED"/>
    <property type="match status" value="1"/>
</dbReference>
<dbReference type="GO" id="GO:0005975">
    <property type="term" value="P:carbohydrate metabolic process"/>
    <property type="evidence" value="ECO:0007669"/>
    <property type="project" value="InterPro"/>
</dbReference>